<feature type="transmembrane region" description="Helical" evidence="1">
    <location>
        <begin position="12"/>
        <end position="34"/>
    </location>
</feature>
<gene>
    <name evidence="2" type="ORF">ACFQGB_16440</name>
</gene>
<dbReference type="InterPro" id="IPR007211">
    <property type="entry name" value="DUF378"/>
</dbReference>
<protein>
    <submittedName>
        <fullName evidence="2">DUF378 domain-containing protein</fullName>
    </submittedName>
</protein>
<dbReference type="EMBL" id="JBHSXN010000003">
    <property type="protein sequence ID" value="MFC6954454.1"/>
    <property type="molecule type" value="Genomic_DNA"/>
</dbReference>
<feature type="transmembrane region" description="Helical" evidence="1">
    <location>
        <begin position="54"/>
        <end position="72"/>
    </location>
</feature>
<evidence type="ECO:0000313" key="3">
    <source>
        <dbReference type="Proteomes" id="UP001596395"/>
    </source>
</evidence>
<proteinExistence type="predicted"/>
<dbReference type="PANTHER" id="PTHR37304">
    <property type="entry name" value="MEMBRANE PROTEIN-RELATED"/>
    <property type="match status" value="1"/>
</dbReference>
<dbReference type="Proteomes" id="UP001596395">
    <property type="component" value="Unassembled WGS sequence"/>
</dbReference>
<accession>A0ABD5VGE5</accession>
<dbReference type="PANTHER" id="PTHR37304:SF1">
    <property type="entry name" value="MEMBRANE PROTEIN"/>
    <property type="match status" value="1"/>
</dbReference>
<keyword evidence="1" id="KW-0472">Membrane</keyword>
<comment type="caution">
    <text evidence="2">The sequence shown here is derived from an EMBL/GenBank/DDBJ whole genome shotgun (WGS) entry which is preliminary data.</text>
</comment>
<evidence type="ECO:0000256" key="1">
    <source>
        <dbReference type="SAM" id="Phobius"/>
    </source>
</evidence>
<name>A0ABD5VGE5_9EURY</name>
<dbReference type="AlphaFoldDB" id="A0ABD5VGE5"/>
<reference evidence="2 3" key="1">
    <citation type="journal article" date="2019" name="Int. J. Syst. Evol. Microbiol.">
        <title>The Global Catalogue of Microorganisms (GCM) 10K type strain sequencing project: providing services to taxonomists for standard genome sequencing and annotation.</title>
        <authorList>
            <consortium name="The Broad Institute Genomics Platform"/>
            <consortium name="The Broad Institute Genome Sequencing Center for Infectious Disease"/>
            <person name="Wu L."/>
            <person name="Ma J."/>
        </authorList>
    </citation>
    <scope>NUCLEOTIDE SEQUENCE [LARGE SCALE GENOMIC DNA]</scope>
    <source>
        <strain evidence="2 3">GX26</strain>
    </source>
</reference>
<keyword evidence="3" id="KW-1185">Reference proteome</keyword>
<dbReference type="RefSeq" id="WP_336351402.1">
    <property type="nucleotide sequence ID" value="NZ_JAZAQL010000003.1"/>
</dbReference>
<evidence type="ECO:0000313" key="2">
    <source>
        <dbReference type="EMBL" id="MFC6954454.1"/>
    </source>
</evidence>
<dbReference type="Pfam" id="PF04070">
    <property type="entry name" value="DUF378"/>
    <property type="match status" value="1"/>
</dbReference>
<sequence length="96" mass="10597">MKQFKMNVLDWIVLALVIVGAVNWGLVGIGYFVDSAANWNLVNIALGSIPELEFLVYAIVGLAGIYGIYFATRISGVRVDDIDEMTDEMTERVSPK</sequence>
<keyword evidence="1" id="KW-0812">Transmembrane</keyword>
<keyword evidence="1" id="KW-1133">Transmembrane helix</keyword>
<organism evidence="2 3">
    <name type="scientific">Halorubellus litoreus</name>
    <dbReference type="NCBI Taxonomy" id="755308"/>
    <lineage>
        <taxon>Archaea</taxon>
        <taxon>Methanobacteriati</taxon>
        <taxon>Methanobacteriota</taxon>
        <taxon>Stenosarchaea group</taxon>
        <taxon>Halobacteria</taxon>
        <taxon>Halobacteriales</taxon>
        <taxon>Halorubellaceae</taxon>
        <taxon>Halorubellus</taxon>
    </lineage>
</organism>